<reference evidence="1" key="1">
    <citation type="submission" date="2021-06" db="EMBL/GenBank/DDBJ databases">
        <authorList>
            <person name="Kallberg Y."/>
            <person name="Tangrot J."/>
            <person name="Rosling A."/>
        </authorList>
    </citation>
    <scope>NUCLEOTIDE SEQUENCE</scope>
    <source>
        <strain evidence="1">IN212</strain>
    </source>
</reference>
<name>A0A9N8YYJ0_9GLOM</name>
<dbReference type="AlphaFoldDB" id="A0A9N8YYJ0"/>
<dbReference type="EMBL" id="CAJVPZ010000243">
    <property type="protein sequence ID" value="CAG8458483.1"/>
    <property type="molecule type" value="Genomic_DNA"/>
</dbReference>
<comment type="caution">
    <text evidence="1">The sequence shown here is derived from an EMBL/GenBank/DDBJ whole genome shotgun (WGS) entry which is preliminary data.</text>
</comment>
<organism evidence="1 2">
    <name type="scientific">Racocetra fulgida</name>
    <dbReference type="NCBI Taxonomy" id="60492"/>
    <lineage>
        <taxon>Eukaryota</taxon>
        <taxon>Fungi</taxon>
        <taxon>Fungi incertae sedis</taxon>
        <taxon>Mucoromycota</taxon>
        <taxon>Glomeromycotina</taxon>
        <taxon>Glomeromycetes</taxon>
        <taxon>Diversisporales</taxon>
        <taxon>Gigasporaceae</taxon>
        <taxon>Racocetra</taxon>
    </lineage>
</organism>
<dbReference type="Proteomes" id="UP000789396">
    <property type="component" value="Unassembled WGS sequence"/>
</dbReference>
<accession>A0A9N8YYJ0</accession>
<evidence type="ECO:0000313" key="2">
    <source>
        <dbReference type="Proteomes" id="UP000789396"/>
    </source>
</evidence>
<gene>
    <name evidence="1" type="ORF">RFULGI_LOCUS574</name>
</gene>
<sequence length="51" mass="5907">MIPLSYVLVARAKVALIQIIYIPIIPNNDIIDIIVSENRLIYLELEQIWAE</sequence>
<keyword evidence="2" id="KW-1185">Reference proteome</keyword>
<proteinExistence type="predicted"/>
<evidence type="ECO:0000313" key="1">
    <source>
        <dbReference type="EMBL" id="CAG8458483.1"/>
    </source>
</evidence>
<protein>
    <submittedName>
        <fullName evidence="1">9677_t:CDS:1</fullName>
    </submittedName>
</protein>